<evidence type="ECO:0000313" key="4">
    <source>
        <dbReference type="Proteomes" id="UP000183471"/>
    </source>
</evidence>
<keyword evidence="2" id="KW-0732">Signal</keyword>
<dbReference type="Gene3D" id="1.20.1600.10">
    <property type="entry name" value="Outer membrane efflux proteins (OEP)"/>
    <property type="match status" value="1"/>
</dbReference>
<feature type="signal peptide" evidence="2">
    <location>
        <begin position="1"/>
        <end position="31"/>
    </location>
</feature>
<evidence type="ECO:0000256" key="2">
    <source>
        <dbReference type="SAM" id="SignalP"/>
    </source>
</evidence>
<dbReference type="PROSITE" id="PS51257">
    <property type="entry name" value="PROKAR_LIPOPROTEIN"/>
    <property type="match status" value="1"/>
</dbReference>
<name>A0ABY0TK90_9PROT</name>
<protein>
    <submittedName>
        <fullName evidence="3">Outer membrane protein, cobalt-zinc-cadmium efflux system</fullName>
    </submittedName>
</protein>
<dbReference type="RefSeq" id="WP_081346787.1">
    <property type="nucleotide sequence ID" value="NZ_FNKY01000001.1"/>
</dbReference>
<dbReference type="Proteomes" id="UP000183471">
    <property type="component" value="Unassembled WGS sequence"/>
</dbReference>
<comment type="similarity">
    <text evidence="1">Belongs to the outer membrane factor (OMF) (TC 1.B.17) family.</text>
</comment>
<evidence type="ECO:0000313" key="3">
    <source>
        <dbReference type="EMBL" id="SDQ96568.1"/>
    </source>
</evidence>
<dbReference type="InterPro" id="IPR003423">
    <property type="entry name" value="OMP_efflux"/>
</dbReference>
<gene>
    <name evidence="3" type="ORF">SAMN05216402_3029</name>
</gene>
<comment type="caution">
    <text evidence="3">The sequence shown here is derived from an EMBL/GenBank/DDBJ whole genome shotgun (WGS) entry which is preliminary data.</text>
</comment>
<feature type="chain" id="PRO_5046131335" evidence="2">
    <location>
        <begin position="32"/>
        <end position="480"/>
    </location>
</feature>
<dbReference type="SUPFAM" id="SSF56954">
    <property type="entry name" value="Outer membrane efflux proteins (OEP)"/>
    <property type="match status" value="1"/>
</dbReference>
<dbReference type="InterPro" id="IPR010131">
    <property type="entry name" value="MdtP/NodT-like"/>
</dbReference>
<dbReference type="Pfam" id="PF02321">
    <property type="entry name" value="OEP"/>
    <property type="match status" value="2"/>
</dbReference>
<sequence length="480" mass="52230">MNFKASFAVPRCRVSAGLLILTLSCTSAVIAENTFSGALPGGNVDDSTPSLPGEKNDLTLRDAARLTLQRNPELAAFTKEMRALEGATLQAGLLPNPELLVNVENIGNTRPLTNDINSAESVAKEVVQQLTTIRISQLIELGGKRAARVVAASLNQELAAQDFETRRVELIARVANVFTEVLAGQERLRLAEESQQLAQRVVNAVAKRVQAGKVPPIEETRAGVAFSTTRIELEQAQRDLAAARKRLTLLWGDAFPQFNKVLGNLESSVVLPNFEALAERALASPMALRAMKNIEQRKALLEVEETRRIPNLTINAGVVHHAQLGGNTPIAAVTLPLPLFNRNQGNIREAHQRVNKAIDEQAAIELRLKTELAQAYEALSAAQRETGILRNEILPAAKSAFEVTNKGYELGKFGYLEVLDAQRTLFQNQILYVRALANYQRLVNEIERLIAAPIDGVAEVRLSPSASNGKNANTASRSGL</sequence>
<dbReference type="PANTHER" id="PTHR30203">
    <property type="entry name" value="OUTER MEMBRANE CATION EFFLUX PROTEIN"/>
    <property type="match status" value="1"/>
</dbReference>
<reference evidence="3 4" key="1">
    <citation type="submission" date="2016-10" db="EMBL/GenBank/DDBJ databases">
        <authorList>
            <person name="Varghese N."/>
            <person name="Submissions S."/>
        </authorList>
    </citation>
    <scope>NUCLEOTIDE SEQUENCE [LARGE SCALE GENOMIC DNA]</scope>
    <source>
        <strain evidence="3 4">Nl1</strain>
    </source>
</reference>
<dbReference type="PANTHER" id="PTHR30203:SF24">
    <property type="entry name" value="BLR4935 PROTEIN"/>
    <property type="match status" value="1"/>
</dbReference>
<accession>A0ABY0TK90</accession>
<evidence type="ECO:0000256" key="1">
    <source>
        <dbReference type="ARBA" id="ARBA00007613"/>
    </source>
</evidence>
<dbReference type="EMBL" id="FNKY01000001">
    <property type="protein sequence ID" value="SDQ96568.1"/>
    <property type="molecule type" value="Genomic_DNA"/>
</dbReference>
<organism evidence="3 4">
    <name type="scientific">Nitrosospira multiformis</name>
    <dbReference type="NCBI Taxonomy" id="1231"/>
    <lineage>
        <taxon>Bacteria</taxon>
        <taxon>Pseudomonadati</taxon>
        <taxon>Pseudomonadota</taxon>
        <taxon>Betaproteobacteria</taxon>
        <taxon>Nitrosomonadales</taxon>
        <taxon>Nitrosomonadaceae</taxon>
        <taxon>Nitrosospira</taxon>
    </lineage>
</organism>
<keyword evidence="4" id="KW-1185">Reference proteome</keyword>
<proteinExistence type="inferred from homology"/>